<evidence type="ECO:0000313" key="3">
    <source>
        <dbReference type="Proteomes" id="UP000675163"/>
    </source>
</evidence>
<dbReference type="AlphaFoldDB" id="A0A940PWC6"/>
<sequence>MNSEDGSNRSRDMPGPDFTIPWDYDENRWGGSNREATRGGLPLMSVCRVHTLRLLAQGPQATDTLVAAVVSAIAHDLALDAEALTQHTSTGHNRLELRVRWAIASLCRLGYIALAHRASTPHLYVLTELGAAMLAHDPGRINERGAGMIRSKEPTQQLSGPGSPP</sequence>
<organism evidence="2 3">
    <name type="scientific">Leucobacter exalbidus</name>
    <dbReference type="NCBI Taxonomy" id="662960"/>
    <lineage>
        <taxon>Bacteria</taxon>
        <taxon>Bacillati</taxon>
        <taxon>Actinomycetota</taxon>
        <taxon>Actinomycetes</taxon>
        <taxon>Micrococcales</taxon>
        <taxon>Microbacteriaceae</taxon>
        <taxon>Leucobacter</taxon>
    </lineage>
</organism>
<accession>A0A940PWC6</accession>
<dbReference type="Proteomes" id="UP000675163">
    <property type="component" value="Unassembled WGS sequence"/>
</dbReference>
<dbReference type="RefSeq" id="WP_209704436.1">
    <property type="nucleotide sequence ID" value="NZ_JAFIDA010000001.1"/>
</dbReference>
<gene>
    <name evidence="2" type="ORF">JOF28_000638</name>
</gene>
<evidence type="ECO:0000313" key="2">
    <source>
        <dbReference type="EMBL" id="MBP1325406.1"/>
    </source>
</evidence>
<comment type="caution">
    <text evidence="2">The sequence shown here is derived from an EMBL/GenBank/DDBJ whole genome shotgun (WGS) entry which is preliminary data.</text>
</comment>
<name>A0A940PWC6_9MICO</name>
<proteinExistence type="predicted"/>
<reference evidence="2" key="1">
    <citation type="submission" date="2021-02" db="EMBL/GenBank/DDBJ databases">
        <title>Sequencing the genomes of 1000 actinobacteria strains.</title>
        <authorList>
            <person name="Klenk H.-P."/>
        </authorList>
    </citation>
    <scope>NUCLEOTIDE SEQUENCE</scope>
    <source>
        <strain evidence="2">DSM 22850</strain>
    </source>
</reference>
<protein>
    <submittedName>
        <fullName evidence="2">Uncharacterized protein</fullName>
    </submittedName>
</protein>
<evidence type="ECO:0000256" key="1">
    <source>
        <dbReference type="SAM" id="MobiDB-lite"/>
    </source>
</evidence>
<feature type="region of interest" description="Disordered" evidence="1">
    <location>
        <begin position="144"/>
        <end position="165"/>
    </location>
</feature>
<feature type="compositionally biased region" description="Polar residues" evidence="1">
    <location>
        <begin position="154"/>
        <end position="165"/>
    </location>
</feature>
<keyword evidence="3" id="KW-1185">Reference proteome</keyword>
<dbReference type="EMBL" id="JAFIDA010000001">
    <property type="protein sequence ID" value="MBP1325406.1"/>
    <property type="molecule type" value="Genomic_DNA"/>
</dbReference>